<comment type="caution">
    <text evidence="5">The sequence shown here is derived from an EMBL/GenBank/DDBJ whole genome shotgun (WGS) entry which is preliminary data.</text>
</comment>
<gene>
    <name evidence="5" type="ORF">A9Q75_15590</name>
</gene>
<proteinExistence type="inferred from homology"/>
<dbReference type="PANTHER" id="PTHR35936:SF25">
    <property type="entry name" value="ABC TRANSPORTER SUBSTRATE-BINDING PROTEIN"/>
    <property type="match status" value="1"/>
</dbReference>
<feature type="domain" description="Solute-binding protein family 3/N-terminal" evidence="4">
    <location>
        <begin position="52"/>
        <end position="240"/>
    </location>
</feature>
<name>A0A1Y5E7B9_COLPS</name>
<protein>
    <recommendedName>
        <fullName evidence="4">Solute-binding protein family 3/N-terminal domain-containing protein</fullName>
    </recommendedName>
</protein>
<dbReference type="PANTHER" id="PTHR35936">
    <property type="entry name" value="MEMBRANE-BOUND LYTIC MUREIN TRANSGLYCOSYLASE F"/>
    <property type="match status" value="1"/>
</dbReference>
<dbReference type="EMBL" id="MAAF01000091">
    <property type="protein sequence ID" value="OUR77144.1"/>
    <property type="molecule type" value="Genomic_DNA"/>
</dbReference>
<dbReference type="Proteomes" id="UP000243053">
    <property type="component" value="Unassembled WGS sequence"/>
</dbReference>
<keyword evidence="3" id="KW-0812">Transmembrane</keyword>
<keyword evidence="3" id="KW-0472">Membrane</keyword>
<evidence type="ECO:0000259" key="4">
    <source>
        <dbReference type="Pfam" id="PF00497"/>
    </source>
</evidence>
<feature type="transmembrane region" description="Helical" evidence="3">
    <location>
        <begin position="12"/>
        <end position="29"/>
    </location>
</feature>
<evidence type="ECO:0000256" key="3">
    <source>
        <dbReference type="SAM" id="Phobius"/>
    </source>
</evidence>
<dbReference type="Pfam" id="PF00497">
    <property type="entry name" value="SBP_bac_3"/>
    <property type="match status" value="1"/>
</dbReference>
<dbReference type="Gene3D" id="3.40.190.10">
    <property type="entry name" value="Periplasmic binding protein-like II"/>
    <property type="match status" value="2"/>
</dbReference>
<keyword evidence="3" id="KW-1133">Transmembrane helix</keyword>
<evidence type="ECO:0000313" key="5">
    <source>
        <dbReference type="EMBL" id="OUR77144.1"/>
    </source>
</evidence>
<evidence type="ECO:0000256" key="1">
    <source>
        <dbReference type="ARBA" id="ARBA00010333"/>
    </source>
</evidence>
<reference evidence="6" key="1">
    <citation type="journal article" date="2017" name="Proc. Natl. Acad. Sci. U.S.A.">
        <title>Simulation of Deepwater Horizon oil plume reveals substrate specialization within a complex community of hydrocarbon degraders.</title>
        <authorList>
            <person name="Hu P."/>
            <person name="Dubinsky E.A."/>
            <person name="Probst A.J."/>
            <person name="Wang J."/>
            <person name="Sieber C.M.K."/>
            <person name="Tom L.M."/>
            <person name="Gardinali P."/>
            <person name="Banfield J.F."/>
            <person name="Atlas R.M."/>
            <person name="Andersen G.L."/>
        </authorList>
    </citation>
    <scope>NUCLEOTIDE SEQUENCE [LARGE SCALE GENOMIC DNA]</scope>
</reference>
<evidence type="ECO:0000256" key="2">
    <source>
        <dbReference type="ARBA" id="ARBA00022729"/>
    </source>
</evidence>
<organism evidence="5 6">
    <name type="scientific">Colwellia psychrerythraea</name>
    <name type="common">Vibrio psychroerythus</name>
    <dbReference type="NCBI Taxonomy" id="28229"/>
    <lineage>
        <taxon>Bacteria</taxon>
        <taxon>Pseudomonadati</taxon>
        <taxon>Pseudomonadota</taxon>
        <taxon>Gammaproteobacteria</taxon>
        <taxon>Alteromonadales</taxon>
        <taxon>Colwelliaceae</taxon>
        <taxon>Colwellia</taxon>
    </lineage>
</organism>
<dbReference type="SUPFAM" id="SSF53850">
    <property type="entry name" value="Periplasmic binding protein-like II"/>
    <property type="match status" value="1"/>
</dbReference>
<accession>A0A1Y5E7B9</accession>
<comment type="similarity">
    <text evidence="1">Belongs to the bacterial solute-binding protein 3 family.</text>
</comment>
<evidence type="ECO:0000313" key="6">
    <source>
        <dbReference type="Proteomes" id="UP000243053"/>
    </source>
</evidence>
<dbReference type="AlphaFoldDB" id="A0A1Y5E7B9"/>
<sequence length="258" mass="29910">MPLLKNTSLKHSLIARTLFVFGLAYYLLIQSQSISANETIIRAAVAEEFKGGLQSHYLKYIANQLDMDIRITTMPFARRILEVQKGNLDIIVGLDYSQQRTKELIFIYPAYEKLSFRFFALNSRSNDIKNYEDLIGKIIGVIRGAQYYVGFEQDKSLKKYNLKSLNNGINMLLHGRIDLLIHYEESTLAMLTALNVADRISKTYYQPKHSNEHYIAISKKSPLVNKQQQLKVIIEKGIKQQDFIQMRLKHYHNEAFPE</sequence>
<keyword evidence="2" id="KW-0732">Signal</keyword>
<dbReference type="InterPro" id="IPR001638">
    <property type="entry name" value="Solute-binding_3/MltF_N"/>
</dbReference>